<feature type="transmembrane region" description="Helical" evidence="7">
    <location>
        <begin position="394"/>
        <end position="416"/>
    </location>
</feature>
<keyword evidence="9" id="KW-1185">Reference proteome</keyword>
<feature type="transmembrane region" description="Helical" evidence="7">
    <location>
        <begin position="331"/>
        <end position="351"/>
    </location>
</feature>
<comment type="subcellular location">
    <subcellularLocation>
        <location evidence="1">Cell membrane</location>
        <topology evidence="1">Multi-pass membrane protein</topology>
    </subcellularLocation>
</comment>
<keyword evidence="6 7" id="KW-0472">Membrane</keyword>
<dbReference type="GO" id="GO:0005886">
    <property type="term" value="C:plasma membrane"/>
    <property type="evidence" value="ECO:0007669"/>
    <property type="project" value="UniProtKB-SubCell"/>
</dbReference>
<dbReference type="PANTHER" id="PTHR30106:SF1">
    <property type="entry name" value="UPF0324 MEMBRANE PROTEIN FN0533"/>
    <property type="match status" value="1"/>
</dbReference>
<feature type="transmembrane region" description="Helical" evidence="7">
    <location>
        <begin position="112"/>
        <end position="129"/>
    </location>
</feature>
<comment type="caution">
    <text evidence="8">The sequence shown here is derived from an EMBL/GenBank/DDBJ whole genome shotgun (WGS) entry which is preliminary data.</text>
</comment>
<dbReference type="EMBL" id="ACHA02000006">
    <property type="protein sequence ID" value="EFK58292.1"/>
    <property type="molecule type" value="Genomic_DNA"/>
</dbReference>
<dbReference type="GeneID" id="95428496"/>
<feature type="transmembrane region" description="Helical" evidence="7">
    <location>
        <begin position="12"/>
        <end position="34"/>
    </location>
</feature>
<proteinExistence type="inferred from homology"/>
<keyword evidence="4 7" id="KW-0812">Transmembrane</keyword>
<dbReference type="eggNOG" id="COG2855">
    <property type="taxonomic scope" value="Bacteria"/>
</dbReference>
<gene>
    <name evidence="8" type="ORF">HMPREF0766_11688</name>
</gene>
<dbReference type="InterPro" id="IPR018383">
    <property type="entry name" value="UPF0324_pro"/>
</dbReference>
<dbReference type="Proteomes" id="UP000006258">
    <property type="component" value="Unassembled WGS sequence"/>
</dbReference>
<evidence type="ECO:0000256" key="1">
    <source>
        <dbReference type="ARBA" id="ARBA00004651"/>
    </source>
</evidence>
<reference evidence="8" key="1">
    <citation type="submission" date="2010-07" db="EMBL/GenBank/DDBJ databases">
        <authorList>
            <person name="Muzny D."/>
            <person name="Qin X."/>
            <person name="Buhay C."/>
            <person name="Dugan-Rocha S."/>
            <person name="Ding Y."/>
            <person name="Chen G."/>
            <person name="Hawes A."/>
            <person name="Holder M."/>
            <person name="Jhangiani S."/>
            <person name="Johnson A."/>
            <person name="Khan Z."/>
            <person name="Li Z."/>
            <person name="Liu W."/>
            <person name="Liu X."/>
            <person name="Perez L."/>
            <person name="Shen H."/>
            <person name="Wang Q."/>
            <person name="Watt J."/>
            <person name="Xi L."/>
            <person name="Xin Y."/>
            <person name="Zhou J."/>
            <person name="Deng J."/>
            <person name="Jiang H."/>
            <person name="Liu Y."/>
            <person name="Qu J."/>
            <person name="Song X.-Z."/>
            <person name="Zhang L."/>
            <person name="Villasana D."/>
            <person name="Johnson A."/>
            <person name="Liu J."/>
            <person name="Liyanage D."/>
            <person name="Lorensuhewa L."/>
            <person name="Robinson T."/>
            <person name="Song A."/>
            <person name="Song B.-B."/>
            <person name="Dinh H."/>
            <person name="Thornton R."/>
            <person name="Coyle M."/>
            <person name="Francisco L."/>
            <person name="Jackson L."/>
            <person name="Javaid M."/>
            <person name="Korchina V."/>
            <person name="Kovar C."/>
            <person name="Mata R."/>
            <person name="Mathew T."/>
            <person name="Ngo R."/>
            <person name="Nguyen L."/>
            <person name="Nguyen N."/>
            <person name="Okwuonu G."/>
            <person name="Ongeri F."/>
            <person name="Pham C."/>
            <person name="Simmons D."/>
            <person name="Wilczek-Boney K."/>
            <person name="Hale W."/>
            <person name="Jakkamsetti A."/>
            <person name="Pham P."/>
            <person name="Ruth R."/>
            <person name="San Lucas F."/>
            <person name="Warren J."/>
            <person name="Zhang J."/>
            <person name="Zhao Z."/>
            <person name="Zhou C."/>
            <person name="Zhu D."/>
            <person name="Lee S."/>
            <person name="Bess C."/>
            <person name="Blankenburg K."/>
            <person name="Forbes L."/>
            <person name="Fu Q."/>
            <person name="Gubbala S."/>
            <person name="Hirani K."/>
            <person name="Jayaseelan J.C."/>
            <person name="Lara F."/>
            <person name="Munidasa M."/>
            <person name="Palculict T."/>
            <person name="Patil S."/>
            <person name="Pu L.-L."/>
            <person name="Saada N."/>
            <person name="Tang L."/>
            <person name="Weissenberger G."/>
            <person name="Zhu Y."/>
            <person name="Hemphill L."/>
            <person name="Shang Y."/>
            <person name="Youmans B."/>
            <person name="Ayvaz T."/>
            <person name="Ross M."/>
            <person name="Santibanez J."/>
            <person name="Aqrawi P."/>
            <person name="Gross S."/>
            <person name="Joshi V."/>
            <person name="Fowler G."/>
            <person name="Nazareth L."/>
            <person name="Reid J."/>
            <person name="Worley K."/>
            <person name="Petrosino J."/>
            <person name="Highlander S."/>
            <person name="Gibbs R."/>
        </authorList>
    </citation>
    <scope>NUCLEOTIDE SEQUENCE [LARGE SCALE GENOMIC DNA]</scope>
    <source>
        <strain evidence="8">ATCC 33861</strain>
    </source>
</reference>
<evidence type="ECO:0000256" key="5">
    <source>
        <dbReference type="ARBA" id="ARBA00022989"/>
    </source>
</evidence>
<dbReference type="PANTHER" id="PTHR30106">
    <property type="entry name" value="INNER MEMBRANE PROTEIN YEIH-RELATED"/>
    <property type="match status" value="1"/>
</dbReference>
<organism evidence="8 9">
    <name type="scientific">Sphingobacterium spiritivorum ATCC 33861</name>
    <dbReference type="NCBI Taxonomy" id="525373"/>
    <lineage>
        <taxon>Bacteria</taxon>
        <taxon>Pseudomonadati</taxon>
        <taxon>Bacteroidota</taxon>
        <taxon>Sphingobacteriia</taxon>
        <taxon>Sphingobacteriales</taxon>
        <taxon>Sphingobacteriaceae</taxon>
        <taxon>Sphingobacterium</taxon>
    </lineage>
</organism>
<feature type="transmembrane region" description="Helical" evidence="7">
    <location>
        <begin position="82"/>
        <end position="100"/>
    </location>
</feature>
<protein>
    <recommendedName>
        <fullName evidence="10">Sulfate exporter family transporter</fullName>
    </recommendedName>
</protein>
<evidence type="ECO:0000313" key="8">
    <source>
        <dbReference type="EMBL" id="EFK58292.1"/>
    </source>
</evidence>
<keyword evidence="5 7" id="KW-1133">Transmembrane helix</keyword>
<dbReference type="HOGENOM" id="CLU_033541_6_0_10"/>
<evidence type="ECO:0000256" key="2">
    <source>
        <dbReference type="ARBA" id="ARBA00007977"/>
    </source>
</evidence>
<feature type="transmembrane region" description="Helical" evidence="7">
    <location>
        <begin position="223"/>
        <end position="246"/>
    </location>
</feature>
<sequence>MDNQKFQFSEDWVVVILGLGIIALALSGIIIPTPKFSWSDLSSLQHDVLNFENIRAIFFQFAAVYGTAIVGAILLSKPLKALLIVFPVVFVLTVLALIAAGNAVVKDYNLEAVIFSLVIGLVISNFFKLPQWFKDALSTELYVKIGLVLLGTTVIFGDILKAGSLGLIQALVVVLSVWYFAFWLCKKLKIDNEMSLMISSAVSICGVSAAIATSGAIKGDSKKLSYVISLVLITAIPMMIFMPYMASWMGLSQEVTGAWLGGSIDTTGAVVASGSLVGEEALKISTIVKFSQNVLLGIAAFAISIYWSYSKSVNEETKQEKPTLKVIWERFPKFVIGFIFASLLFSFVISPEKVDTVKGSLKSLQGLWFALAFTSIGLETNFKDLFKQDNKKPLYAFLIAQTFNIIVTLLIALVLFR</sequence>
<evidence type="ECO:0000256" key="6">
    <source>
        <dbReference type="ARBA" id="ARBA00023136"/>
    </source>
</evidence>
<dbReference type="AlphaFoldDB" id="D7VL19"/>
<keyword evidence="3" id="KW-1003">Cell membrane</keyword>
<dbReference type="Pfam" id="PF03601">
    <property type="entry name" value="Cons_hypoth698"/>
    <property type="match status" value="1"/>
</dbReference>
<comment type="similarity">
    <text evidence="2">Belongs to the UPF0324 family.</text>
</comment>
<dbReference type="STRING" id="525373.HMPREF0766_11688"/>
<feature type="transmembrane region" description="Helical" evidence="7">
    <location>
        <begin position="196"/>
        <end position="217"/>
    </location>
</feature>
<name>D7VL19_SPHSI</name>
<dbReference type="OrthoDB" id="9766798at2"/>
<feature type="transmembrane region" description="Helical" evidence="7">
    <location>
        <begin position="166"/>
        <end position="184"/>
    </location>
</feature>
<feature type="transmembrane region" description="Helical" evidence="7">
    <location>
        <begin position="54"/>
        <end position="75"/>
    </location>
</feature>
<evidence type="ECO:0000313" key="9">
    <source>
        <dbReference type="Proteomes" id="UP000006258"/>
    </source>
</evidence>
<evidence type="ECO:0000256" key="4">
    <source>
        <dbReference type="ARBA" id="ARBA00022692"/>
    </source>
</evidence>
<feature type="transmembrane region" description="Helical" evidence="7">
    <location>
        <begin position="258"/>
        <end position="278"/>
    </location>
</feature>
<evidence type="ECO:0008006" key="10">
    <source>
        <dbReference type="Google" id="ProtNLM"/>
    </source>
</evidence>
<accession>D7VL19</accession>
<evidence type="ECO:0000256" key="3">
    <source>
        <dbReference type="ARBA" id="ARBA00022475"/>
    </source>
</evidence>
<dbReference type="RefSeq" id="WP_002999723.1">
    <property type="nucleotide sequence ID" value="NZ_GL379773.1"/>
</dbReference>
<feature type="transmembrane region" description="Helical" evidence="7">
    <location>
        <begin position="290"/>
        <end position="310"/>
    </location>
</feature>
<feature type="transmembrane region" description="Helical" evidence="7">
    <location>
        <begin position="141"/>
        <end position="160"/>
    </location>
</feature>
<evidence type="ECO:0000256" key="7">
    <source>
        <dbReference type="SAM" id="Phobius"/>
    </source>
</evidence>
<feature type="transmembrane region" description="Helical" evidence="7">
    <location>
        <begin position="363"/>
        <end position="382"/>
    </location>
</feature>